<comment type="caution">
    <text evidence="10">The sequence shown here is derived from an EMBL/GenBank/DDBJ whole genome shotgun (WGS) entry which is preliminary data.</text>
</comment>
<dbReference type="OrthoDB" id="529194at2759"/>
<evidence type="ECO:0000256" key="8">
    <source>
        <dbReference type="ARBA" id="ARBA00031830"/>
    </source>
</evidence>
<evidence type="ECO:0000256" key="6">
    <source>
        <dbReference type="ARBA" id="ARBA00025809"/>
    </source>
</evidence>
<reference evidence="10" key="1">
    <citation type="submission" date="2019-05" db="EMBL/GenBank/DDBJ databases">
        <title>Annotation for the trematode Paragonimus heterotremus.</title>
        <authorList>
            <person name="Choi Y.-J."/>
        </authorList>
    </citation>
    <scope>NUCLEOTIDE SEQUENCE</scope>
    <source>
        <strain evidence="10">LC</strain>
    </source>
</reference>
<dbReference type="Pfam" id="PF05347">
    <property type="entry name" value="Complex1_LYR"/>
    <property type="match status" value="1"/>
</dbReference>
<dbReference type="GO" id="GO:0005759">
    <property type="term" value="C:mitochondrial matrix"/>
    <property type="evidence" value="ECO:0007669"/>
    <property type="project" value="UniProtKB-SubCell"/>
</dbReference>
<name>A0A8J4WK06_9TREM</name>
<evidence type="ECO:0000256" key="4">
    <source>
        <dbReference type="ARBA" id="ARBA00023186"/>
    </source>
</evidence>
<accession>A0A8J4WK06</accession>
<proteinExistence type="inferred from homology"/>
<sequence>MQRAHALKVFRDLHRTCRIVFNGDVSTLKTAKDRIRAEFRANRMEQDPQKIAELLKYAEDVELLLRTTVIQVEYDENTSRCKLKLREGLAYQSFDDSPPKPKSSI</sequence>
<comment type="subunit">
    <text evidence="6">Interacts with UQCRFS1.</text>
</comment>
<dbReference type="InterPro" id="IPR045298">
    <property type="entry name" value="Complex1_LYR_LYRM7"/>
</dbReference>
<dbReference type="GO" id="GO:0044183">
    <property type="term" value="F:protein folding chaperone"/>
    <property type="evidence" value="ECO:0007669"/>
    <property type="project" value="TreeGrafter"/>
</dbReference>
<dbReference type="Proteomes" id="UP000748531">
    <property type="component" value="Unassembled WGS sequence"/>
</dbReference>
<dbReference type="InterPro" id="IPR050435">
    <property type="entry name" value="MZM1/LYRM7"/>
</dbReference>
<evidence type="ECO:0000256" key="3">
    <source>
        <dbReference type="ARBA" id="ARBA00023128"/>
    </source>
</evidence>
<dbReference type="AlphaFoldDB" id="A0A8J4WK06"/>
<comment type="function">
    <text evidence="5">Assembly factor required for Rieske Fe-S protein UQCRFS1 incorporation into the cytochrome b-c1 (CIII) complex. Functions as a chaperone, binding to this subunit within the mitochondrial matrix and stabilizing it prior to its translocation and insertion into the late CIII dimeric intermediate within the mitochondrial inner membrane.</text>
</comment>
<keyword evidence="4" id="KW-0143">Chaperone</keyword>
<dbReference type="PANTHER" id="PTHR46749">
    <property type="entry name" value="COMPLEX III ASSEMBLY FACTOR LYRM7"/>
    <property type="match status" value="1"/>
</dbReference>
<gene>
    <name evidence="10" type="ORF">PHET_00270</name>
</gene>
<dbReference type="PANTHER" id="PTHR46749:SF1">
    <property type="entry name" value="COMPLEX III ASSEMBLY FACTOR LYRM7"/>
    <property type="match status" value="1"/>
</dbReference>
<dbReference type="CDD" id="cd20267">
    <property type="entry name" value="Complex1_LYR_LYRM7"/>
    <property type="match status" value="1"/>
</dbReference>
<dbReference type="EMBL" id="LUCH01000067">
    <property type="protein sequence ID" value="KAF5406208.1"/>
    <property type="molecule type" value="Genomic_DNA"/>
</dbReference>
<evidence type="ECO:0000313" key="10">
    <source>
        <dbReference type="EMBL" id="KAF5406208.1"/>
    </source>
</evidence>
<evidence type="ECO:0000256" key="2">
    <source>
        <dbReference type="ARBA" id="ARBA00009508"/>
    </source>
</evidence>
<keyword evidence="3" id="KW-0496">Mitochondrion</keyword>
<comment type="similarity">
    <text evidence="2">Belongs to the complex I LYR family.</text>
</comment>
<evidence type="ECO:0000259" key="9">
    <source>
        <dbReference type="Pfam" id="PF05347"/>
    </source>
</evidence>
<dbReference type="InterPro" id="IPR008011">
    <property type="entry name" value="Complex1_LYR_dom"/>
</dbReference>
<comment type="subcellular location">
    <subcellularLocation>
        <location evidence="1">Mitochondrion matrix</location>
    </subcellularLocation>
</comment>
<dbReference type="GO" id="GO:0034551">
    <property type="term" value="P:mitochondrial respiratory chain complex III assembly"/>
    <property type="evidence" value="ECO:0007669"/>
    <property type="project" value="InterPro"/>
</dbReference>
<keyword evidence="11" id="KW-1185">Reference proteome</keyword>
<evidence type="ECO:0000256" key="7">
    <source>
        <dbReference type="ARBA" id="ARBA00026165"/>
    </source>
</evidence>
<evidence type="ECO:0000256" key="1">
    <source>
        <dbReference type="ARBA" id="ARBA00004305"/>
    </source>
</evidence>
<protein>
    <recommendedName>
        <fullName evidence="7">Complex III assembly factor LYRM7</fullName>
    </recommendedName>
    <alternativeName>
        <fullName evidence="8">LYR motif-containing protein 7</fullName>
    </alternativeName>
</protein>
<evidence type="ECO:0000256" key="5">
    <source>
        <dbReference type="ARBA" id="ARBA00025430"/>
    </source>
</evidence>
<organism evidence="10 11">
    <name type="scientific">Paragonimus heterotremus</name>
    <dbReference type="NCBI Taxonomy" id="100268"/>
    <lineage>
        <taxon>Eukaryota</taxon>
        <taxon>Metazoa</taxon>
        <taxon>Spiralia</taxon>
        <taxon>Lophotrochozoa</taxon>
        <taxon>Platyhelminthes</taxon>
        <taxon>Trematoda</taxon>
        <taxon>Digenea</taxon>
        <taxon>Plagiorchiida</taxon>
        <taxon>Troglotremata</taxon>
        <taxon>Troglotrematidae</taxon>
        <taxon>Paragonimus</taxon>
    </lineage>
</organism>
<feature type="domain" description="Complex 1 LYR protein" evidence="9">
    <location>
        <begin position="5"/>
        <end position="60"/>
    </location>
</feature>
<evidence type="ECO:0000313" key="11">
    <source>
        <dbReference type="Proteomes" id="UP000748531"/>
    </source>
</evidence>